<dbReference type="EMBL" id="CP022989">
    <property type="protein sequence ID" value="ASV96999.1"/>
    <property type="molecule type" value="Genomic_DNA"/>
</dbReference>
<protein>
    <submittedName>
        <fullName evidence="2">Glycosyl transferase family A</fullName>
    </submittedName>
</protein>
<dbReference type="OrthoDB" id="9798249at2"/>
<dbReference type="SUPFAM" id="SSF53448">
    <property type="entry name" value="Nucleotide-diphospho-sugar transferases"/>
    <property type="match status" value="1"/>
</dbReference>
<dbReference type="Proteomes" id="UP000215158">
    <property type="component" value="Chromosome 1"/>
</dbReference>
<feature type="domain" description="Glycosyltransferase 2-like" evidence="1">
    <location>
        <begin position="18"/>
        <end position="149"/>
    </location>
</feature>
<evidence type="ECO:0000259" key="1">
    <source>
        <dbReference type="Pfam" id="PF00535"/>
    </source>
</evidence>
<sequence>MDTTLQHSAYEPTAPVLSVVVLCYRQGEYVGACLQSVLDQKIDVPFEVIVGDDNSPDNSLEVIESFRRRFPEVIKLVAHEKNVGFSGNFADTVALARGEYIANIDGDDVMSPGKLQRQLDFLRSHPEYGLVVHKMRTVDQDTLEPVAYPLPQKKPVTFDAEYLIKNGPFFFHSSEMYRAHLRRRHPVDVGLKSVPDVAHLTQVLMGSRGCYLDEDLGLYRVNRTGLTSVRINNPSRHRECLNDVIQTCQVAADLGMASDAVNQGRAKFYLTSAIFYLEHGSEDDFEDCIESSWRAARIGSKQMVLYAMRRWPRTLRAIYTGLKQMAGRQRASA</sequence>
<dbReference type="InterPro" id="IPR029044">
    <property type="entry name" value="Nucleotide-diphossugar_trans"/>
</dbReference>
<dbReference type="KEGG" id="parb:CJU94_01690"/>
<proteinExistence type="predicted"/>
<dbReference type="InterPro" id="IPR001173">
    <property type="entry name" value="Glyco_trans_2-like"/>
</dbReference>
<gene>
    <name evidence="2" type="ORF">CJU94_01690</name>
</gene>
<name>A0A248VEZ8_9BURK</name>
<dbReference type="PANTHER" id="PTHR22916">
    <property type="entry name" value="GLYCOSYLTRANSFERASE"/>
    <property type="match status" value="1"/>
</dbReference>
<dbReference type="GO" id="GO:0016758">
    <property type="term" value="F:hexosyltransferase activity"/>
    <property type="evidence" value="ECO:0007669"/>
    <property type="project" value="UniProtKB-ARBA"/>
</dbReference>
<dbReference type="AlphaFoldDB" id="A0A248VEZ8"/>
<keyword evidence="2" id="KW-0808">Transferase</keyword>
<dbReference type="RefSeq" id="WP_095417287.1">
    <property type="nucleotide sequence ID" value="NZ_CP022989.1"/>
</dbReference>
<dbReference type="Gene3D" id="3.90.550.10">
    <property type="entry name" value="Spore Coat Polysaccharide Biosynthesis Protein SpsA, Chain A"/>
    <property type="match status" value="1"/>
</dbReference>
<accession>A0A248VEZ8</accession>
<organism evidence="2 3">
    <name type="scientific">Paraburkholderia aromaticivorans</name>
    <dbReference type="NCBI Taxonomy" id="2026199"/>
    <lineage>
        <taxon>Bacteria</taxon>
        <taxon>Pseudomonadati</taxon>
        <taxon>Pseudomonadota</taxon>
        <taxon>Betaproteobacteria</taxon>
        <taxon>Burkholderiales</taxon>
        <taxon>Burkholderiaceae</taxon>
        <taxon>Paraburkholderia</taxon>
    </lineage>
</organism>
<keyword evidence="3" id="KW-1185">Reference proteome</keyword>
<dbReference type="CDD" id="cd00761">
    <property type="entry name" value="Glyco_tranf_GTA_type"/>
    <property type="match status" value="1"/>
</dbReference>
<reference evidence="2 3" key="1">
    <citation type="submission" date="2017-08" db="EMBL/GenBank/DDBJ databases">
        <title>Identification and genetic characteristics of simultaneous BTEX- and naphthalene-degrading Paraburkholderia sp. BN5 isolated from petroleum-contaminated soil.</title>
        <authorList>
            <person name="Lee Y."/>
            <person name="Jeon C.O."/>
        </authorList>
    </citation>
    <scope>NUCLEOTIDE SEQUENCE [LARGE SCALE GENOMIC DNA]</scope>
    <source>
        <strain evidence="2 3">BN5</strain>
    </source>
</reference>
<dbReference type="Pfam" id="PF00535">
    <property type="entry name" value="Glycos_transf_2"/>
    <property type="match status" value="1"/>
</dbReference>
<evidence type="ECO:0000313" key="2">
    <source>
        <dbReference type="EMBL" id="ASV96999.1"/>
    </source>
</evidence>
<evidence type="ECO:0000313" key="3">
    <source>
        <dbReference type="Proteomes" id="UP000215158"/>
    </source>
</evidence>